<sequence>MKMDEKRKELQEKYREEMKKKKNHRTYTIETIIVIAIVLLFIALNLIIDEF</sequence>
<dbReference type="Proteomes" id="UP000429980">
    <property type="component" value="Unassembled WGS sequence"/>
</dbReference>
<protein>
    <recommendedName>
        <fullName evidence="4">XRE family transcriptional regulator</fullName>
    </recommendedName>
</protein>
<dbReference type="EMBL" id="NILF01000021">
    <property type="protein sequence ID" value="TWL42111.1"/>
    <property type="molecule type" value="Genomic_DNA"/>
</dbReference>
<keyword evidence="1" id="KW-1133">Transmembrane helix</keyword>
<keyword evidence="1" id="KW-0812">Transmembrane</keyword>
<gene>
    <name evidence="2" type="ORF">CHCC15381_4719</name>
</gene>
<evidence type="ECO:0000313" key="3">
    <source>
        <dbReference type="Proteomes" id="UP000429980"/>
    </source>
</evidence>
<reference evidence="2 3" key="1">
    <citation type="submission" date="2019-06" db="EMBL/GenBank/DDBJ databases">
        <title>Genome sequence analysis of &gt;100 Bacillus licheniformis strains suggests intrinsic resistance to this species.</title>
        <authorList>
            <person name="Wels M."/>
            <person name="Siezen R.J."/>
            <person name="Johansen E."/>
            <person name="Stuer-Lauridsen B."/>
            <person name="Bjerre K."/>
            <person name="Nielsen B.K.K."/>
        </authorList>
    </citation>
    <scope>NUCLEOTIDE SEQUENCE [LARGE SCALE GENOMIC DNA]</scope>
    <source>
        <strain evidence="2 3">BAC-15381</strain>
    </source>
</reference>
<name>A0ABY3FZF6_9BACI</name>
<keyword evidence="1" id="KW-0472">Membrane</keyword>
<evidence type="ECO:0000313" key="2">
    <source>
        <dbReference type="EMBL" id="TWL42111.1"/>
    </source>
</evidence>
<proteinExistence type="predicted"/>
<evidence type="ECO:0008006" key="4">
    <source>
        <dbReference type="Google" id="ProtNLM"/>
    </source>
</evidence>
<evidence type="ECO:0000256" key="1">
    <source>
        <dbReference type="SAM" id="Phobius"/>
    </source>
</evidence>
<keyword evidence="3" id="KW-1185">Reference proteome</keyword>
<organism evidence="2 3">
    <name type="scientific">Bacillus paralicheniformis</name>
    <dbReference type="NCBI Taxonomy" id="1648923"/>
    <lineage>
        <taxon>Bacteria</taxon>
        <taxon>Bacillati</taxon>
        <taxon>Bacillota</taxon>
        <taxon>Bacilli</taxon>
        <taxon>Bacillales</taxon>
        <taxon>Bacillaceae</taxon>
        <taxon>Bacillus</taxon>
    </lineage>
</organism>
<dbReference type="GeneID" id="62105689"/>
<feature type="transmembrane region" description="Helical" evidence="1">
    <location>
        <begin position="27"/>
        <end position="48"/>
    </location>
</feature>
<accession>A0ABY3FZF6</accession>
<comment type="caution">
    <text evidence="2">The sequence shown here is derived from an EMBL/GenBank/DDBJ whole genome shotgun (WGS) entry which is preliminary data.</text>
</comment>
<dbReference type="RefSeq" id="WP_023857627.1">
    <property type="nucleotide sequence ID" value="NZ_AP025342.1"/>
</dbReference>